<proteinExistence type="predicted"/>
<reference evidence="2 3" key="1">
    <citation type="submission" date="2018-04" db="EMBL/GenBank/DDBJ databases">
        <authorList>
            <person name="Huttner S."/>
            <person name="Dainat J."/>
        </authorList>
    </citation>
    <scope>NUCLEOTIDE SEQUENCE [LARGE SCALE GENOMIC DNA]</scope>
</reference>
<dbReference type="Pfam" id="PF11312">
    <property type="entry name" value="Methyltransf_34"/>
    <property type="match status" value="1"/>
</dbReference>
<evidence type="ECO:0000313" key="2">
    <source>
        <dbReference type="EMBL" id="SPQ21976.1"/>
    </source>
</evidence>
<dbReference type="InterPro" id="IPR021463">
    <property type="entry name" value="Methyltransf_34"/>
</dbReference>
<gene>
    <name evidence="2" type="ORF">TT172_LOCUS4395</name>
</gene>
<dbReference type="AlphaFoldDB" id="A0A446BHJ7"/>
<feature type="region of interest" description="Disordered" evidence="1">
    <location>
        <begin position="143"/>
        <end position="162"/>
    </location>
</feature>
<dbReference type="Proteomes" id="UP000289323">
    <property type="component" value="Unassembled WGS sequence"/>
</dbReference>
<dbReference type="EMBL" id="OUUZ01000008">
    <property type="protein sequence ID" value="SPQ21976.1"/>
    <property type="molecule type" value="Genomic_DNA"/>
</dbReference>
<sequence>MAGKKWATPSSKASHVKQKEVKKPAHSANSVPAAAKTTTRNNTKSQGEPDGQLQLTPSSPDRKQQQRVLDVFRHAFSDTLASPNFTAALQSVKQALYDRDFARAFNNPESLAVYAARWSPTRALCYASVLTGIQKHLELLFTSQGDDDGDGEHEATPESPPQQLHVLSIGGGAAELVALSAFLNANPSLSGAITLLDSGPWATVVTQLTTALTTPPPISKYASAAAKQANTAFVPASHLHPTFLQRDALTLTQAELTSLLGGPTATATPRLITLLFTLNELFTAGGIGKTTAFLLALTAAAPAGSLLLVVDSPGSYSEASVGGGGSDKRRYPMQWLLDRILLGTRREPVVGDEPPGTCWAKLESRDSEWFRLPEGGAGQQQQRLEYPIALENMRFQMHLYRAERASSQGSEDREADGE</sequence>
<protein>
    <submittedName>
        <fullName evidence="2">Aab4b73d-a197-4ca2-a98d-827e3ab65c7a</fullName>
    </submittedName>
</protein>
<organism evidence="2 3">
    <name type="scientific">Thermothielavioides terrestris</name>
    <dbReference type="NCBI Taxonomy" id="2587410"/>
    <lineage>
        <taxon>Eukaryota</taxon>
        <taxon>Fungi</taxon>
        <taxon>Dikarya</taxon>
        <taxon>Ascomycota</taxon>
        <taxon>Pezizomycotina</taxon>
        <taxon>Sordariomycetes</taxon>
        <taxon>Sordariomycetidae</taxon>
        <taxon>Sordariales</taxon>
        <taxon>Chaetomiaceae</taxon>
        <taxon>Thermothielavioides</taxon>
    </lineage>
</organism>
<evidence type="ECO:0000313" key="3">
    <source>
        <dbReference type="Proteomes" id="UP000289323"/>
    </source>
</evidence>
<evidence type="ECO:0000256" key="1">
    <source>
        <dbReference type="SAM" id="MobiDB-lite"/>
    </source>
</evidence>
<accession>A0A446BHJ7</accession>
<feature type="region of interest" description="Disordered" evidence="1">
    <location>
        <begin position="1"/>
        <end position="66"/>
    </location>
</feature>
<feature type="compositionally biased region" description="Low complexity" evidence="1">
    <location>
        <begin position="33"/>
        <end position="44"/>
    </location>
</feature>
<name>A0A446BHJ7_9PEZI</name>